<dbReference type="Proteomes" id="UP001219525">
    <property type="component" value="Unassembled WGS sequence"/>
</dbReference>
<keyword evidence="3" id="KW-1185">Reference proteome</keyword>
<evidence type="ECO:0008006" key="4">
    <source>
        <dbReference type="Google" id="ProtNLM"/>
    </source>
</evidence>
<organism evidence="2 3">
    <name type="scientific">Mycena pura</name>
    <dbReference type="NCBI Taxonomy" id="153505"/>
    <lineage>
        <taxon>Eukaryota</taxon>
        <taxon>Fungi</taxon>
        <taxon>Dikarya</taxon>
        <taxon>Basidiomycota</taxon>
        <taxon>Agaricomycotina</taxon>
        <taxon>Agaricomycetes</taxon>
        <taxon>Agaricomycetidae</taxon>
        <taxon>Agaricales</taxon>
        <taxon>Marasmiineae</taxon>
        <taxon>Mycenaceae</taxon>
        <taxon>Mycena</taxon>
    </lineage>
</organism>
<evidence type="ECO:0000313" key="3">
    <source>
        <dbReference type="Proteomes" id="UP001219525"/>
    </source>
</evidence>
<reference evidence="2" key="1">
    <citation type="submission" date="2023-03" db="EMBL/GenBank/DDBJ databases">
        <title>Massive genome expansion in bonnet fungi (Mycena s.s.) driven by repeated elements and novel gene families across ecological guilds.</title>
        <authorList>
            <consortium name="Lawrence Berkeley National Laboratory"/>
            <person name="Harder C.B."/>
            <person name="Miyauchi S."/>
            <person name="Viragh M."/>
            <person name="Kuo A."/>
            <person name="Thoen E."/>
            <person name="Andreopoulos B."/>
            <person name="Lu D."/>
            <person name="Skrede I."/>
            <person name="Drula E."/>
            <person name="Henrissat B."/>
            <person name="Morin E."/>
            <person name="Kohler A."/>
            <person name="Barry K."/>
            <person name="LaButti K."/>
            <person name="Morin E."/>
            <person name="Salamov A."/>
            <person name="Lipzen A."/>
            <person name="Mereny Z."/>
            <person name="Hegedus B."/>
            <person name="Baldrian P."/>
            <person name="Stursova M."/>
            <person name="Weitz H."/>
            <person name="Taylor A."/>
            <person name="Grigoriev I.V."/>
            <person name="Nagy L.G."/>
            <person name="Martin F."/>
            <person name="Kauserud H."/>
        </authorList>
    </citation>
    <scope>NUCLEOTIDE SEQUENCE</scope>
    <source>
        <strain evidence="2">9144</strain>
    </source>
</reference>
<keyword evidence="1" id="KW-0732">Signal</keyword>
<dbReference type="EMBL" id="JARJCW010000013">
    <property type="protein sequence ID" value="KAJ7217961.1"/>
    <property type="molecule type" value="Genomic_DNA"/>
</dbReference>
<accession>A0AAD6YJ52</accession>
<feature type="chain" id="PRO_5042034644" description="Secreted protein" evidence="1">
    <location>
        <begin position="16"/>
        <end position="124"/>
    </location>
</feature>
<gene>
    <name evidence="2" type="ORF">GGX14DRAFT_561307</name>
</gene>
<sequence>MALSLVVFTCRLVPASRPSCFTAGTDRGRPPFLRRAYMHFAARFRIQAHRASSLNPGGLGIVTSGVSRGVAGHVRATAASEDRGRILGALALQSPSSPRALRPQVHPKIDLKNPRHWLRCCRRH</sequence>
<protein>
    <recommendedName>
        <fullName evidence="4">Secreted protein</fullName>
    </recommendedName>
</protein>
<evidence type="ECO:0000256" key="1">
    <source>
        <dbReference type="SAM" id="SignalP"/>
    </source>
</evidence>
<feature type="signal peptide" evidence="1">
    <location>
        <begin position="1"/>
        <end position="15"/>
    </location>
</feature>
<evidence type="ECO:0000313" key="2">
    <source>
        <dbReference type="EMBL" id="KAJ7217961.1"/>
    </source>
</evidence>
<dbReference type="AlphaFoldDB" id="A0AAD6YJ52"/>
<comment type="caution">
    <text evidence="2">The sequence shown here is derived from an EMBL/GenBank/DDBJ whole genome shotgun (WGS) entry which is preliminary data.</text>
</comment>
<proteinExistence type="predicted"/>
<name>A0AAD6YJ52_9AGAR</name>